<proteinExistence type="predicted"/>
<dbReference type="AlphaFoldDB" id="A0A411HFA6"/>
<dbReference type="RefSeq" id="WP_129831390.1">
    <property type="nucleotide sequence ID" value="NZ_CP035704.1"/>
</dbReference>
<sequence>MLRRHLLVCLLFLLPSLATAQDSSSAAAPPKTPPVSVPSEIPQASEIPVAAAPMEATPASETSTPTAAAPATSPPAKTGKNAKKNPVANKPVVPVAAAPATPVADDGFSPSERYRRDMINFLTLRTDAPLLLAASIMARPDDNDPDRPHAFHSTTLLTRAQTAGPKDALTWWITAFACGNAIQICPRPDALQKLDQIAANNAAVWLLDAQRAQKAGDRTAANVALARAGAAREYNDYSTELTRTLLQAINDLPVPPALLEKPPQGVAATREGIQLTIAYNLASRLGPGAQPVIAAALELCDPTINAAQFDDRRKDCLALAGKLEWGSSLLAQRAGLALRARLQGSGDKPNTEIANKLRNLAWQEQRSTEITQGMLASADGTRQLQRLSLQSHTESGLVYALLREANVPLEAPLETTPETAPAADPTDKN</sequence>
<feature type="region of interest" description="Disordered" evidence="1">
    <location>
        <begin position="410"/>
        <end position="429"/>
    </location>
</feature>
<reference evidence="3 4" key="1">
    <citation type="submission" date="2019-01" db="EMBL/GenBank/DDBJ databases">
        <title>Pseudolysobacter antarctica gen. nov., sp. nov., isolated from Fildes Peninsula, Antarctica.</title>
        <authorList>
            <person name="Wei Z."/>
            <person name="Peng F."/>
        </authorList>
    </citation>
    <scope>NUCLEOTIDE SEQUENCE [LARGE SCALE GENOMIC DNA]</scope>
    <source>
        <strain evidence="3 4">AQ6-296</strain>
    </source>
</reference>
<dbReference type="KEGG" id="xbc:ELE36_01345"/>
<name>A0A411HFA6_9GAMM</name>
<keyword evidence="4" id="KW-1185">Reference proteome</keyword>
<feature type="compositionally biased region" description="Low complexity" evidence="1">
    <location>
        <begin position="55"/>
        <end position="76"/>
    </location>
</feature>
<dbReference type="OrthoDB" id="5945198at2"/>
<evidence type="ECO:0000313" key="3">
    <source>
        <dbReference type="EMBL" id="QBB69134.1"/>
    </source>
</evidence>
<dbReference type="EMBL" id="CP035704">
    <property type="protein sequence ID" value="QBB69134.1"/>
    <property type="molecule type" value="Genomic_DNA"/>
</dbReference>
<keyword evidence="2" id="KW-0732">Signal</keyword>
<evidence type="ECO:0000256" key="1">
    <source>
        <dbReference type="SAM" id="MobiDB-lite"/>
    </source>
</evidence>
<protein>
    <recommendedName>
        <fullName evidence="5">Secreted protein</fullName>
    </recommendedName>
</protein>
<evidence type="ECO:0008006" key="5">
    <source>
        <dbReference type="Google" id="ProtNLM"/>
    </source>
</evidence>
<gene>
    <name evidence="3" type="ORF">ELE36_01345</name>
</gene>
<organism evidence="3 4">
    <name type="scientific">Pseudolysobacter antarcticus</name>
    <dbReference type="NCBI Taxonomy" id="2511995"/>
    <lineage>
        <taxon>Bacteria</taxon>
        <taxon>Pseudomonadati</taxon>
        <taxon>Pseudomonadota</taxon>
        <taxon>Gammaproteobacteria</taxon>
        <taxon>Lysobacterales</taxon>
        <taxon>Rhodanobacteraceae</taxon>
        <taxon>Pseudolysobacter</taxon>
    </lineage>
</organism>
<evidence type="ECO:0000313" key="4">
    <source>
        <dbReference type="Proteomes" id="UP000291562"/>
    </source>
</evidence>
<dbReference type="Proteomes" id="UP000291562">
    <property type="component" value="Chromosome"/>
</dbReference>
<feature type="region of interest" description="Disordered" evidence="1">
    <location>
        <begin position="53"/>
        <end position="87"/>
    </location>
</feature>
<evidence type="ECO:0000256" key="2">
    <source>
        <dbReference type="SAM" id="SignalP"/>
    </source>
</evidence>
<feature type="chain" id="PRO_5019295952" description="Secreted protein" evidence="2">
    <location>
        <begin position="21"/>
        <end position="429"/>
    </location>
</feature>
<accession>A0A411HFA6</accession>
<feature type="signal peptide" evidence="2">
    <location>
        <begin position="1"/>
        <end position="20"/>
    </location>
</feature>